<comment type="caution">
    <text evidence="2">The sequence shown here is derived from an EMBL/GenBank/DDBJ whole genome shotgun (WGS) entry which is preliminary data.</text>
</comment>
<proteinExistence type="predicted"/>
<evidence type="ECO:0000313" key="3">
    <source>
        <dbReference type="Proteomes" id="UP001385951"/>
    </source>
</evidence>
<reference evidence="2 3" key="1">
    <citation type="submission" date="2022-09" db="EMBL/GenBank/DDBJ databases">
        <authorList>
            <person name="Palmer J.M."/>
        </authorList>
    </citation>
    <scope>NUCLEOTIDE SEQUENCE [LARGE SCALE GENOMIC DNA]</scope>
    <source>
        <strain evidence="2 3">DSM 7382</strain>
    </source>
</reference>
<organism evidence="2 3">
    <name type="scientific">Cerrena zonata</name>
    <dbReference type="NCBI Taxonomy" id="2478898"/>
    <lineage>
        <taxon>Eukaryota</taxon>
        <taxon>Fungi</taxon>
        <taxon>Dikarya</taxon>
        <taxon>Basidiomycota</taxon>
        <taxon>Agaricomycotina</taxon>
        <taxon>Agaricomycetes</taxon>
        <taxon>Polyporales</taxon>
        <taxon>Cerrenaceae</taxon>
        <taxon>Cerrena</taxon>
    </lineage>
</organism>
<dbReference type="EMBL" id="JASBNA010000007">
    <property type="protein sequence ID" value="KAK7689731.1"/>
    <property type="molecule type" value="Genomic_DNA"/>
</dbReference>
<keyword evidence="3" id="KW-1185">Reference proteome</keyword>
<gene>
    <name evidence="2" type="ORF">QCA50_006370</name>
</gene>
<accession>A0AAW0GJR4</accession>
<feature type="compositionally biased region" description="Acidic residues" evidence="1">
    <location>
        <begin position="130"/>
        <end position="143"/>
    </location>
</feature>
<feature type="region of interest" description="Disordered" evidence="1">
    <location>
        <begin position="104"/>
        <end position="186"/>
    </location>
</feature>
<dbReference type="AlphaFoldDB" id="A0AAW0GJR4"/>
<name>A0AAW0GJR4_9APHY</name>
<sequence>MTQKPHCKQVYWDFLRNQFYPASDSAEPSDPAIYRLIFKFNHSNFNSSDDGSSNSEQTSQYGISQPELAYSPGLPSQDDIPDLHGIQVDNDLLHVEFQEGFDSEEILPELFSDDSDSDPEFDKDDKADFDNSDSEIEETNIIDDDNRVWEPSLDPPATNLPQAQPEADALASEHLTAGRQNVENQL</sequence>
<feature type="compositionally biased region" description="Acidic residues" evidence="1">
    <location>
        <begin position="104"/>
        <end position="122"/>
    </location>
</feature>
<evidence type="ECO:0000256" key="1">
    <source>
        <dbReference type="SAM" id="MobiDB-lite"/>
    </source>
</evidence>
<dbReference type="Proteomes" id="UP001385951">
    <property type="component" value="Unassembled WGS sequence"/>
</dbReference>
<protein>
    <submittedName>
        <fullName evidence="2">Uncharacterized protein</fullName>
    </submittedName>
</protein>
<feature type="region of interest" description="Disordered" evidence="1">
    <location>
        <begin position="47"/>
        <end position="83"/>
    </location>
</feature>
<evidence type="ECO:0000313" key="2">
    <source>
        <dbReference type="EMBL" id="KAK7689731.1"/>
    </source>
</evidence>